<evidence type="ECO:0000313" key="1">
    <source>
        <dbReference type="EMBL" id="MQN89651.1"/>
    </source>
</evidence>
<gene>
    <name evidence="1" type="ORF">F7D59_07265</name>
</gene>
<name>A0A646HHM0_9BACT</name>
<organism evidence="1 2">
    <name type="scientific">Segatella copri</name>
    <dbReference type="NCBI Taxonomy" id="165179"/>
    <lineage>
        <taxon>Bacteria</taxon>
        <taxon>Pseudomonadati</taxon>
        <taxon>Bacteroidota</taxon>
        <taxon>Bacteroidia</taxon>
        <taxon>Bacteroidales</taxon>
        <taxon>Prevotellaceae</taxon>
        <taxon>Segatella</taxon>
    </lineage>
</organism>
<dbReference type="Proteomes" id="UP000420635">
    <property type="component" value="Unassembled WGS sequence"/>
</dbReference>
<accession>A0A646HHM0</accession>
<dbReference type="EMBL" id="VZBQ01000087">
    <property type="protein sequence ID" value="MQN89651.1"/>
    <property type="molecule type" value="Genomic_DNA"/>
</dbReference>
<sequence length="401" mass="47166">MKKIRLVVFNEPYWDKGLIYSQNILPLLQLVKTKEYALDVVSFTSLPFLFKSRRDIQATKDELAEYGVNVMNFPVFFYPTRFMLLKYFLLPFYFLNVFFYIKYLDGKDEKDSTNILYSIRSYQAALGFLKFYKEKNRIIFDTRTDWIEENINVGNFKANSSTVSYWKNAEKEMLLKFKKTLFISDLFRDAVLKRHSIKLDENKYSLVYNPINYEHFHSVQNRDQDDNFLYTGSLGHWNNISIYLDFFLKVADKMPSSKLIVCTGSPIHKIEPTFNLPKYDAIRNRVEIHYSVPYSELPSFYARCTYGLQLMSKKDTRVGVKFIEYIAANLIPIVNTNVMGAAALARKYEIGIVLDDETEEVDSIVNRLEQIKQNRNNSKLAEFRKITDLNEFANILKPIYS</sequence>
<evidence type="ECO:0000313" key="2">
    <source>
        <dbReference type="Proteomes" id="UP000420635"/>
    </source>
</evidence>
<reference evidence="2" key="1">
    <citation type="submission" date="2019-09" db="EMBL/GenBank/DDBJ databases">
        <title>Distinct polysaccharide growth profiles of human intestinal Prevotella copri isolates.</title>
        <authorList>
            <person name="Fehlner-Peach H."/>
            <person name="Magnabosco C."/>
            <person name="Raghavan V."/>
            <person name="Scher J.U."/>
            <person name="Tett A."/>
            <person name="Cox L.M."/>
            <person name="Gottsegen C."/>
            <person name="Watters A."/>
            <person name="Wiltshire- Gordon J.D."/>
            <person name="Segata N."/>
            <person name="Bonneau R."/>
            <person name="Littman D.R."/>
        </authorList>
    </citation>
    <scope>NUCLEOTIDE SEQUENCE [LARGE SCALE GENOMIC DNA]</scope>
    <source>
        <strain evidence="2">iP54</strain>
    </source>
</reference>
<dbReference type="GO" id="GO:0016757">
    <property type="term" value="F:glycosyltransferase activity"/>
    <property type="evidence" value="ECO:0007669"/>
    <property type="project" value="InterPro"/>
</dbReference>
<dbReference type="InterPro" id="IPR001296">
    <property type="entry name" value="Glyco_trans_1"/>
</dbReference>
<dbReference type="AlphaFoldDB" id="A0A646HHM0"/>
<comment type="caution">
    <text evidence="1">The sequence shown here is derived from an EMBL/GenBank/DDBJ whole genome shotgun (WGS) entry which is preliminary data.</text>
</comment>
<dbReference type="Pfam" id="PF00534">
    <property type="entry name" value="Glycos_transf_1"/>
    <property type="match status" value="1"/>
</dbReference>
<dbReference type="Gene3D" id="3.40.50.2000">
    <property type="entry name" value="Glycogen Phosphorylase B"/>
    <property type="match status" value="1"/>
</dbReference>
<protein>
    <submittedName>
        <fullName evidence="1">Glycosyltransferase family 4 protein</fullName>
    </submittedName>
</protein>
<proteinExistence type="predicted"/>
<dbReference type="RefSeq" id="WP_153112590.1">
    <property type="nucleotide sequence ID" value="NZ_VZAS01000024.1"/>
</dbReference>
<dbReference type="SUPFAM" id="SSF53756">
    <property type="entry name" value="UDP-Glycosyltransferase/glycogen phosphorylase"/>
    <property type="match status" value="1"/>
</dbReference>